<reference evidence="1 2" key="1">
    <citation type="submission" date="2022-01" db="EMBL/GenBank/DDBJ databases">
        <authorList>
            <person name="Stokar-Avihail A."/>
        </authorList>
    </citation>
    <scope>NUCLEOTIDE SEQUENCE [LARGE SCALE GENOMIC DNA]</scope>
</reference>
<accession>A0AAE9GCB6</accession>
<sequence length="146" mass="17076">MQELLALVKFNDNVALVMKEKIKLTYNRYNDAIIGRDETGVFFDCLYYERPIGKWKAFAGREFDIELENGEIVHCNGQWWSGLNDTAREIINQDLASVTAKDIESLKKCYVFNGFTGLKTEYQKLIDSYDGKIYGYREYEDIIKNR</sequence>
<proteinExistence type="predicted"/>
<keyword evidence="2" id="KW-1185">Reference proteome</keyword>
<dbReference type="Proteomes" id="UP000831021">
    <property type="component" value="Segment"/>
</dbReference>
<evidence type="ECO:0000313" key="1">
    <source>
        <dbReference type="EMBL" id="UNY48724.1"/>
    </source>
</evidence>
<name>A0AAE9GCB6_9CAUD</name>
<evidence type="ECO:0000313" key="2">
    <source>
        <dbReference type="Proteomes" id="UP000831021"/>
    </source>
</evidence>
<gene>
    <name evidence="1" type="ORF">fado_9</name>
</gene>
<protein>
    <submittedName>
        <fullName evidence="1">Uncharacterized protein</fullName>
    </submittedName>
</protein>
<dbReference type="EMBL" id="OM236516">
    <property type="protein sequence ID" value="UNY48724.1"/>
    <property type="molecule type" value="Genomic_DNA"/>
</dbReference>
<organism evidence="1 2">
    <name type="scientific">Bacillus phage FADO</name>
    <dbReference type="NCBI Taxonomy" id="2917160"/>
    <lineage>
        <taxon>Viruses</taxon>
        <taxon>Duplodnaviria</taxon>
        <taxon>Heunggongvirae</taxon>
        <taxon>Uroviricota</taxon>
        <taxon>Caudoviricetes</taxon>
        <taxon>Heleneionescovirinae</taxon>
        <taxon>Zhangjivirus</taxon>
        <taxon>Zhangjivirus fado</taxon>
    </lineage>
</organism>